<accession>A0AAN8UHB8</accession>
<dbReference type="Proteomes" id="UP001371456">
    <property type="component" value="Unassembled WGS sequence"/>
</dbReference>
<feature type="compositionally biased region" description="Low complexity" evidence="1">
    <location>
        <begin position="17"/>
        <end position="27"/>
    </location>
</feature>
<protein>
    <submittedName>
        <fullName evidence="2">Uncharacterized protein</fullName>
    </submittedName>
</protein>
<keyword evidence="3" id="KW-1185">Reference proteome</keyword>
<evidence type="ECO:0000313" key="3">
    <source>
        <dbReference type="Proteomes" id="UP001371456"/>
    </source>
</evidence>
<dbReference type="EMBL" id="JBANQN010000001">
    <property type="protein sequence ID" value="KAK6805497.1"/>
    <property type="molecule type" value="Genomic_DNA"/>
</dbReference>
<sequence>METILTANMGRLIPKISSSFSSSSSSSLADRDTAMKVEPPLLRRSGN</sequence>
<name>A0AAN8UHB8_SOLBU</name>
<evidence type="ECO:0000313" key="2">
    <source>
        <dbReference type="EMBL" id="KAK6805497.1"/>
    </source>
</evidence>
<organism evidence="2 3">
    <name type="scientific">Solanum bulbocastanum</name>
    <name type="common">Wild potato</name>
    <dbReference type="NCBI Taxonomy" id="147425"/>
    <lineage>
        <taxon>Eukaryota</taxon>
        <taxon>Viridiplantae</taxon>
        <taxon>Streptophyta</taxon>
        <taxon>Embryophyta</taxon>
        <taxon>Tracheophyta</taxon>
        <taxon>Spermatophyta</taxon>
        <taxon>Magnoliopsida</taxon>
        <taxon>eudicotyledons</taxon>
        <taxon>Gunneridae</taxon>
        <taxon>Pentapetalae</taxon>
        <taxon>asterids</taxon>
        <taxon>lamiids</taxon>
        <taxon>Solanales</taxon>
        <taxon>Solanaceae</taxon>
        <taxon>Solanoideae</taxon>
        <taxon>Solaneae</taxon>
        <taxon>Solanum</taxon>
    </lineage>
</organism>
<dbReference type="AlphaFoldDB" id="A0AAN8UHB8"/>
<comment type="caution">
    <text evidence="2">The sequence shown here is derived from an EMBL/GenBank/DDBJ whole genome shotgun (WGS) entry which is preliminary data.</text>
</comment>
<feature type="region of interest" description="Disordered" evidence="1">
    <location>
        <begin position="16"/>
        <end position="47"/>
    </location>
</feature>
<proteinExistence type="predicted"/>
<reference evidence="2 3" key="1">
    <citation type="submission" date="2024-02" db="EMBL/GenBank/DDBJ databases">
        <title>de novo genome assembly of Solanum bulbocastanum strain 11H21.</title>
        <authorList>
            <person name="Hosaka A.J."/>
        </authorList>
    </citation>
    <scope>NUCLEOTIDE SEQUENCE [LARGE SCALE GENOMIC DNA]</scope>
    <source>
        <tissue evidence="2">Young leaves</tissue>
    </source>
</reference>
<gene>
    <name evidence="2" type="ORF">RDI58_003282</name>
</gene>
<evidence type="ECO:0000256" key="1">
    <source>
        <dbReference type="SAM" id="MobiDB-lite"/>
    </source>
</evidence>